<accession>A0A7J8YQX6</accession>
<dbReference type="EMBL" id="JABFAA010271453">
    <property type="protein sequence ID" value="MBA0701454.1"/>
    <property type="molecule type" value="Genomic_DNA"/>
</dbReference>
<evidence type="ECO:0000313" key="3">
    <source>
        <dbReference type="Proteomes" id="UP000593577"/>
    </source>
</evidence>
<sequence length="104" mass="11732">MKLLYKPRPTTMKWFPPNDLIVKVNFDAAFKPQNRESFLGFVIQDNQVLVMGNGVVVNDHVVDAFLAEALTCLQVLDFSIKMGFQEVVMEGDSRTIVVKIQKGT</sequence>
<dbReference type="AlphaFoldDB" id="A0A7J8YQX6"/>
<proteinExistence type="predicted"/>
<feature type="domain" description="RNase H type-1" evidence="1">
    <location>
        <begin position="25"/>
        <end position="102"/>
    </location>
</feature>
<evidence type="ECO:0000259" key="1">
    <source>
        <dbReference type="Pfam" id="PF13456"/>
    </source>
</evidence>
<dbReference type="InterPro" id="IPR052929">
    <property type="entry name" value="RNase_H-like_EbsB-rel"/>
</dbReference>
<dbReference type="InterPro" id="IPR002156">
    <property type="entry name" value="RNaseH_domain"/>
</dbReference>
<dbReference type="InterPro" id="IPR036397">
    <property type="entry name" value="RNaseH_sf"/>
</dbReference>
<reference evidence="2 3" key="1">
    <citation type="journal article" date="2019" name="Genome Biol. Evol.">
        <title>Insights into the evolution of the New World diploid cottons (Gossypium, subgenus Houzingenia) based on genome sequencing.</title>
        <authorList>
            <person name="Grover C.E."/>
            <person name="Arick M.A. 2nd"/>
            <person name="Thrash A."/>
            <person name="Conover J.L."/>
            <person name="Sanders W.S."/>
            <person name="Peterson D.G."/>
            <person name="Frelichowski J.E."/>
            <person name="Scheffler J.A."/>
            <person name="Scheffler B.E."/>
            <person name="Wendel J.F."/>
        </authorList>
    </citation>
    <scope>NUCLEOTIDE SEQUENCE [LARGE SCALE GENOMIC DNA]</scope>
    <source>
        <strain evidence="2">185</strain>
        <tissue evidence="2">Leaf</tissue>
    </source>
</reference>
<dbReference type="Pfam" id="PF13456">
    <property type="entry name" value="RVT_3"/>
    <property type="match status" value="1"/>
</dbReference>
<dbReference type="PANTHER" id="PTHR47074:SF61">
    <property type="entry name" value="RNASE H TYPE-1 DOMAIN-CONTAINING PROTEIN"/>
    <property type="match status" value="1"/>
</dbReference>
<organism evidence="2 3">
    <name type="scientific">Gossypium aridum</name>
    <name type="common">American cotton</name>
    <name type="synonym">Erioxylum aridum</name>
    <dbReference type="NCBI Taxonomy" id="34290"/>
    <lineage>
        <taxon>Eukaryota</taxon>
        <taxon>Viridiplantae</taxon>
        <taxon>Streptophyta</taxon>
        <taxon>Embryophyta</taxon>
        <taxon>Tracheophyta</taxon>
        <taxon>Spermatophyta</taxon>
        <taxon>Magnoliopsida</taxon>
        <taxon>eudicotyledons</taxon>
        <taxon>Gunneridae</taxon>
        <taxon>Pentapetalae</taxon>
        <taxon>rosids</taxon>
        <taxon>malvids</taxon>
        <taxon>Malvales</taxon>
        <taxon>Malvaceae</taxon>
        <taxon>Malvoideae</taxon>
        <taxon>Gossypium</taxon>
    </lineage>
</organism>
<evidence type="ECO:0000313" key="2">
    <source>
        <dbReference type="EMBL" id="MBA0701454.1"/>
    </source>
</evidence>
<protein>
    <recommendedName>
        <fullName evidence="1">RNase H type-1 domain-containing protein</fullName>
    </recommendedName>
</protein>
<dbReference type="Gene3D" id="3.30.420.10">
    <property type="entry name" value="Ribonuclease H-like superfamily/Ribonuclease H"/>
    <property type="match status" value="1"/>
</dbReference>
<dbReference type="GO" id="GO:0004523">
    <property type="term" value="F:RNA-DNA hybrid ribonuclease activity"/>
    <property type="evidence" value="ECO:0007669"/>
    <property type="project" value="InterPro"/>
</dbReference>
<dbReference type="PANTHER" id="PTHR47074">
    <property type="entry name" value="BNAC02G40300D PROTEIN"/>
    <property type="match status" value="1"/>
</dbReference>
<comment type="caution">
    <text evidence="2">The sequence shown here is derived from an EMBL/GenBank/DDBJ whole genome shotgun (WGS) entry which is preliminary data.</text>
</comment>
<name>A0A7J8YQX6_GOSAI</name>
<dbReference type="GO" id="GO:0003676">
    <property type="term" value="F:nucleic acid binding"/>
    <property type="evidence" value="ECO:0007669"/>
    <property type="project" value="InterPro"/>
</dbReference>
<keyword evidence="3" id="KW-1185">Reference proteome</keyword>
<gene>
    <name evidence="2" type="ORF">Goari_022997</name>
</gene>
<dbReference type="Proteomes" id="UP000593577">
    <property type="component" value="Unassembled WGS sequence"/>
</dbReference>